<dbReference type="GO" id="GO:0004114">
    <property type="term" value="F:3',5'-cyclic-nucleotide phosphodiesterase activity"/>
    <property type="evidence" value="ECO:0007669"/>
    <property type="project" value="InterPro"/>
</dbReference>
<keyword evidence="1 5" id="KW-0479">Metal-binding</keyword>
<comment type="cofactor">
    <cofactor evidence="6">
        <name>a divalent metal cation</name>
        <dbReference type="ChEBI" id="CHEBI:60240"/>
    </cofactor>
    <text evidence="6">Binds 2 divalent metal cations per subunit. Site 1 may preferentially bind zinc ions, while site 2 has a preference for magnesium and/or manganese ions.</text>
</comment>
<feature type="compositionally biased region" description="Basic and acidic residues" evidence="7">
    <location>
        <begin position="1109"/>
        <end position="1125"/>
    </location>
</feature>
<evidence type="ECO:0000256" key="2">
    <source>
        <dbReference type="ARBA" id="ARBA00022801"/>
    </source>
</evidence>
<feature type="transmembrane region" description="Helical" evidence="8">
    <location>
        <begin position="265"/>
        <end position="285"/>
    </location>
</feature>
<evidence type="ECO:0000256" key="5">
    <source>
        <dbReference type="PIRSR" id="PIRSR623088-3"/>
    </source>
</evidence>
<dbReference type="EC" id="3.1.4.-" evidence="6"/>
<feature type="region of interest" description="Disordered" evidence="7">
    <location>
        <begin position="1"/>
        <end position="90"/>
    </location>
</feature>
<feature type="region of interest" description="Disordered" evidence="7">
    <location>
        <begin position="755"/>
        <end position="808"/>
    </location>
</feature>
<feature type="binding site" evidence="4">
    <location>
        <begin position="1307"/>
        <end position="1311"/>
    </location>
    <ligand>
        <name>AMP</name>
        <dbReference type="ChEBI" id="CHEBI:456215"/>
    </ligand>
</feature>
<dbReference type="InterPro" id="IPR036971">
    <property type="entry name" value="PDEase_catalytic_dom_sf"/>
</dbReference>
<evidence type="ECO:0000256" key="1">
    <source>
        <dbReference type="ARBA" id="ARBA00022723"/>
    </source>
</evidence>
<evidence type="ECO:0000256" key="6">
    <source>
        <dbReference type="RuleBase" id="RU363067"/>
    </source>
</evidence>
<feature type="compositionally biased region" description="Basic and acidic residues" evidence="7">
    <location>
        <begin position="1"/>
        <end position="18"/>
    </location>
</feature>
<dbReference type="CDD" id="cd00077">
    <property type="entry name" value="HDc"/>
    <property type="match status" value="1"/>
</dbReference>
<feature type="binding site" evidence="5">
    <location>
        <position position="1311"/>
    </location>
    <ligand>
        <name>Zn(2+)</name>
        <dbReference type="ChEBI" id="CHEBI:29105"/>
        <label>1</label>
    </ligand>
</feature>
<dbReference type="OrthoDB" id="189220at2759"/>
<dbReference type="GeneID" id="13446750"/>
<feature type="binding site" evidence="5">
    <location>
        <position position="1459"/>
    </location>
    <ligand>
        <name>Zn(2+)</name>
        <dbReference type="ChEBI" id="CHEBI:29105"/>
        <label>1</label>
    </ligand>
</feature>
<feature type="binding site" evidence="5">
    <location>
        <position position="1346"/>
    </location>
    <ligand>
        <name>Zn(2+)</name>
        <dbReference type="ChEBI" id="CHEBI:29105"/>
        <label>2</label>
    </ligand>
</feature>
<feature type="binding site" evidence="5">
    <location>
        <position position="1346"/>
    </location>
    <ligand>
        <name>Zn(2+)</name>
        <dbReference type="ChEBI" id="CHEBI:29105"/>
        <label>1</label>
    </ligand>
</feature>
<evidence type="ECO:0000313" key="10">
    <source>
        <dbReference type="EMBL" id="CBZ55035.1"/>
    </source>
</evidence>
<dbReference type="InParanoid" id="F0VMT9"/>
<dbReference type="GO" id="GO:0007165">
    <property type="term" value="P:signal transduction"/>
    <property type="evidence" value="ECO:0007669"/>
    <property type="project" value="InterPro"/>
</dbReference>
<reference evidence="11" key="1">
    <citation type="journal article" date="2012" name="PLoS Pathog.">
        <title>Comparative genomics of the apicomplexan parasites Toxoplasma gondii and Neospora caninum: Coccidia differing in host range and transmission strategy.</title>
        <authorList>
            <person name="Reid A.J."/>
            <person name="Vermont S.J."/>
            <person name="Cotton J.A."/>
            <person name="Harris D."/>
            <person name="Hill-Cawthorne G.A."/>
            <person name="Konen-Waisman S."/>
            <person name="Latham S.M."/>
            <person name="Mourier T."/>
            <person name="Norton R."/>
            <person name="Quail M.A."/>
            <person name="Sanders M."/>
            <person name="Shanmugam D."/>
            <person name="Sohal A."/>
            <person name="Wasmuth J.D."/>
            <person name="Brunk B."/>
            <person name="Grigg M.E."/>
            <person name="Howard J.C."/>
            <person name="Parkinson J."/>
            <person name="Roos D.S."/>
            <person name="Trees A.J."/>
            <person name="Berriman M."/>
            <person name="Pain A."/>
            <person name="Wastling J.M."/>
        </authorList>
    </citation>
    <scope>NUCLEOTIDE SEQUENCE [LARGE SCALE GENOMIC DNA]</scope>
    <source>
        <strain evidence="11">Liverpool</strain>
    </source>
</reference>
<feature type="region of interest" description="Disordered" evidence="7">
    <location>
        <begin position="945"/>
        <end position="996"/>
    </location>
</feature>
<feature type="compositionally biased region" description="Basic and acidic residues" evidence="7">
    <location>
        <begin position="55"/>
        <end position="64"/>
    </location>
</feature>
<keyword evidence="11" id="KW-1185">Reference proteome</keyword>
<dbReference type="InterPro" id="IPR002073">
    <property type="entry name" value="PDEase_catalytic_dom"/>
</dbReference>
<feature type="compositionally biased region" description="Basic and acidic residues" evidence="7">
    <location>
        <begin position="1157"/>
        <end position="1183"/>
    </location>
</feature>
<keyword evidence="2 6" id="KW-0378">Hydrolase</keyword>
<dbReference type="SMART" id="SM00471">
    <property type="entry name" value="HDc"/>
    <property type="match status" value="1"/>
</dbReference>
<feature type="transmembrane region" description="Helical" evidence="8">
    <location>
        <begin position="297"/>
        <end position="317"/>
    </location>
</feature>
<dbReference type="PANTHER" id="PTHR11347">
    <property type="entry name" value="CYCLIC NUCLEOTIDE PHOSPHODIESTERASE"/>
    <property type="match status" value="1"/>
</dbReference>
<feature type="transmembrane region" description="Helical" evidence="8">
    <location>
        <begin position="446"/>
        <end position="471"/>
    </location>
</feature>
<feature type="region of interest" description="Disordered" evidence="7">
    <location>
        <begin position="106"/>
        <end position="134"/>
    </location>
</feature>
<evidence type="ECO:0000256" key="8">
    <source>
        <dbReference type="SAM" id="Phobius"/>
    </source>
</evidence>
<feature type="region of interest" description="Disordered" evidence="7">
    <location>
        <begin position="1105"/>
        <end position="1204"/>
    </location>
</feature>
<keyword evidence="8" id="KW-0472">Membrane</keyword>
<feature type="transmembrane region" description="Helical" evidence="8">
    <location>
        <begin position="408"/>
        <end position="434"/>
    </location>
</feature>
<feature type="region of interest" description="Disordered" evidence="7">
    <location>
        <begin position="701"/>
        <end position="722"/>
    </location>
</feature>
<dbReference type="Pfam" id="PF00233">
    <property type="entry name" value="PDEase_I"/>
    <property type="match status" value="1"/>
</dbReference>
<evidence type="ECO:0000256" key="7">
    <source>
        <dbReference type="SAM" id="MobiDB-lite"/>
    </source>
</evidence>
<organism evidence="10 11">
    <name type="scientific">Neospora caninum (strain Liverpool)</name>
    <dbReference type="NCBI Taxonomy" id="572307"/>
    <lineage>
        <taxon>Eukaryota</taxon>
        <taxon>Sar</taxon>
        <taxon>Alveolata</taxon>
        <taxon>Apicomplexa</taxon>
        <taxon>Conoidasida</taxon>
        <taxon>Coccidia</taxon>
        <taxon>Eucoccidiorida</taxon>
        <taxon>Eimeriorina</taxon>
        <taxon>Sarcocystidae</taxon>
        <taxon>Neospora</taxon>
    </lineage>
</organism>
<gene>
    <name evidence="10" type="ORF">NCLIV_054600</name>
</gene>
<feature type="transmembrane region" description="Helical" evidence="8">
    <location>
        <begin position="337"/>
        <end position="358"/>
    </location>
</feature>
<feature type="active site" description="Proton donor" evidence="3">
    <location>
        <position position="1307"/>
    </location>
</feature>
<dbReference type="PROSITE" id="PS00126">
    <property type="entry name" value="PDEASE_I_1"/>
    <property type="match status" value="1"/>
</dbReference>
<dbReference type="RefSeq" id="XP_003885063.1">
    <property type="nucleotide sequence ID" value="XM_003885014.1"/>
</dbReference>
<name>F0VMT9_NEOCL</name>
<evidence type="ECO:0000313" key="11">
    <source>
        <dbReference type="Proteomes" id="UP000007494"/>
    </source>
</evidence>
<dbReference type="SUPFAM" id="SSF109604">
    <property type="entry name" value="HD-domain/PDEase-like"/>
    <property type="match status" value="1"/>
</dbReference>
<dbReference type="InterPro" id="IPR003607">
    <property type="entry name" value="HD/PDEase_dom"/>
</dbReference>
<feature type="binding site" evidence="4">
    <location>
        <position position="1511"/>
    </location>
    <ligand>
        <name>AMP</name>
        <dbReference type="ChEBI" id="CHEBI:456215"/>
    </ligand>
</feature>
<evidence type="ECO:0000256" key="3">
    <source>
        <dbReference type="PIRSR" id="PIRSR623088-1"/>
    </source>
</evidence>
<feature type="binding site" evidence="4">
    <location>
        <position position="1346"/>
    </location>
    <ligand>
        <name>AMP</name>
        <dbReference type="ChEBI" id="CHEBI:456215"/>
    </ligand>
</feature>
<dbReference type="EMBL" id="FR823392">
    <property type="protein sequence ID" value="CBZ55035.1"/>
    <property type="molecule type" value="Genomic_DNA"/>
</dbReference>
<dbReference type="Gene3D" id="1.10.1300.10">
    <property type="entry name" value="3'5'-cyclic nucleotide phosphodiesterase, catalytic domain"/>
    <property type="match status" value="1"/>
</dbReference>
<keyword evidence="8" id="KW-1133">Transmembrane helix</keyword>
<dbReference type="OMA" id="FATMQIT"/>
<dbReference type="InterPro" id="IPR023174">
    <property type="entry name" value="PDEase_CS"/>
</dbReference>
<feature type="binding site" evidence="4">
    <location>
        <position position="1459"/>
    </location>
    <ligand>
        <name>AMP</name>
        <dbReference type="ChEBI" id="CHEBI:456215"/>
    </ligand>
</feature>
<dbReference type="InterPro" id="IPR023088">
    <property type="entry name" value="PDEase"/>
</dbReference>
<feature type="binding site" evidence="5">
    <location>
        <position position="1345"/>
    </location>
    <ligand>
        <name>Zn(2+)</name>
        <dbReference type="ChEBI" id="CHEBI:29105"/>
        <label>1</label>
    </ligand>
</feature>
<comment type="similarity">
    <text evidence="6">Belongs to the cyclic nucleotide phosphodiesterase family.</text>
</comment>
<evidence type="ECO:0000256" key="4">
    <source>
        <dbReference type="PIRSR" id="PIRSR623088-2"/>
    </source>
</evidence>
<feature type="transmembrane region" description="Helical" evidence="8">
    <location>
        <begin position="492"/>
        <end position="511"/>
    </location>
</feature>
<feature type="compositionally biased region" description="Basic and acidic residues" evidence="7">
    <location>
        <begin position="76"/>
        <end position="90"/>
    </location>
</feature>
<dbReference type="VEuPathDB" id="ToxoDB:NCLIV_054600"/>
<protein>
    <recommendedName>
        <fullName evidence="6">Phosphodiesterase</fullName>
        <ecNumber evidence="6">3.1.4.-</ecNumber>
    </recommendedName>
</protein>
<keyword evidence="8" id="KW-0812">Transmembrane</keyword>
<evidence type="ECO:0000259" key="9">
    <source>
        <dbReference type="PROSITE" id="PS51845"/>
    </source>
</evidence>
<sequence>MGLPERMRGEIPGEDGKKFVPFHSSLAEQMNAADPSRLEDAAGDGDLSRHALAVHIEHGDDRAEPASQPPALEPWRSAEMRAKSAPERDRNWTSLVSLKRSGPQRWKSWKREGEDSDIDDVSGSCTPSDGPAPAVATKSSRKFFFTRKSLVGRVKRRKSGGRRAARWVRQTSSRARSFVAEKAVATFGVELDLYTGRQEKAKELRRTSKTSLAFSSMSGARGVTSVGSSSHPFSLIPLKFRDEQLESEYVTTLNALCASRIYTCFGVFMLVLVVLWPSMATSFSLSLHQAAGIGCRLFHLLWIAKLISWAFLLIVVALRNRVEWFKTNIIPFATMQITWGFVLVIAFCCAYVANFIYLHNDKINQINHVYEKFLVRGPRNRRMLVASGKLLGAGGPVDLGLFTLAEDFVASLSLLMLLAMVESLVAVVCLGSLIPTRTRYTWPLYLIAPFLCPIPCVICNAVAPSFILGSTTYGCRHRGMAEVWPKTARKEWVVYYFVSITVWLTGFIVRYSSECSQRVAFYSRVAPRKEIENLKNSLRRSQRQGGCTAVEELQHTAKCMEAVVKQLEGTCMTGGRDFAAPSDAEGRASVQELSLLLTKLQEVLQGTDDLYSVRHTPFMLESATGQELLELYGTNLSRQPTLTWTIGCASVDSSSQPVPFSSLTSLEGPSSRFYQSKNVKRFVPSLPSAFGVLPGLASIHEPPLRQNTDPVHHPSSSLLSPTLRLQYHRHTSDRVGKRACERQLQGLRGCVGLRGPASSSSLRCGHAPSIAEASREEEAGVEELKRRDETGAKHGASSTEQPAGRLTRTEATGKHVVASLAVVVSAGPDKVSVSAPDRRAGEPPREAVHVEPALSERFQRVGKEGARDASLRDCFRGDGAVPHRGGANEGRACCACVCHAKADGEAPRPCVSHHAAGVGLGEAATHRPGEGQGAVSPDCFSVLSRVSRDSDPEEPSLSVSDAEPDLGEKRRTKGQPSPVSGVSGRRRKIESSPLGLKCFRRSRQRSAHLAPSSASCSPSSVAARQCTVRDAASGQLFVPSPMDTRVSDSAEFDSRSFVASPVGSDAPPFQSAANSSHWYAPGRASRWGLKRSVKSHGKTKFFARLRGKGSKELGASKRRGSEARALKACSLRPGESETPARSRGSPSAVSSGLGCLGKREGDAGEGHQGERTLDGRACDDVQRRGSASNSSLGEHAVEPQDLQLGADPAFEEPDLLGLKRDPLTDACIGGSPFSRSAFLPSSDAHTAIGQVWDFDMLSFAAMTPNPLVEVGLVLFLPEIDALHCCTDQEAIVLLQNLQARYLNNPYHNQVHAAEVTHAAACLIRCLIPQRSAFANLCTLIAAAAHDLGHPARTNLFLQNLLHPLSIMYNDVSILENFHSALLFRIFSDIPCSNVFAKLPQEMFRVARQNIITLILATDIKQHFETISRFRLRRNSPEFNFLKKEEDDWLVRKMIFKMADISHSSVAWDTHFFWSCKVTAEFYAQGDAEVRLGLPVSPLCDREKHCEMGKGQVAFLNFVVEPLLRELEAIEALVLPLGTCPIISVELLSNFAENVRQWKAVDTEKKVVILERAITDYGVFGVMPSLTEAQRRQLIVECCQPLEDRQESVG</sequence>
<accession>F0VMT9</accession>
<dbReference type="Proteomes" id="UP000007494">
    <property type="component" value="Chromosome XI"/>
</dbReference>
<feature type="domain" description="PDEase" evidence="9">
    <location>
        <begin position="1211"/>
        <end position="1564"/>
    </location>
</feature>
<dbReference type="PROSITE" id="PS51845">
    <property type="entry name" value="PDEASE_I_2"/>
    <property type="match status" value="1"/>
</dbReference>
<dbReference type="eggNOG" id="KOG1229">
    <property type="taxonomic scope" value="Eukaryota"/>
</dbReference>
<dbReference type="GO" id="GO:0046872">
    <property type="term" value="F:metal ion binding"/>
    <property type="evidence" value="ECO:0007669"/>
    <property type="project" value="UniProtKB-KW"/>
</dbReference>
<proteinExistence type="inferred from homology"/>
<dbReference type="PRINTS" id="PR00387">
    <property type="entry name" value="PDIESTERASE1"/>
</dbReference>
<feature type="compositionally biased region" description="Basic and acidic residues" evidence="7">
    <location>
        <begin position="773"/>
        <end position="792"/>
    </location>
</feature>